<dbReference type="CDD" id="cd13586">
    <property type="entry name" value="PBP2_Maltose_binding_like"/>
    <property type="match status" value="1"/>
</dbReference>
<dbReference type="EMBL" id="JAUSTW010000016">
    <property type="protein sequence ID" value="MDQ0202063.1"/>
    <property type="molecule type" value="Genomic_DNA"/>
</dbReference>
<sequence>MKIWSKIISGVVSVGMIGGLLAGCSSSSNYSVSNNNSTGSASNKIPSGQTLTIWSWDGKPKIDVLKKAADSWAKEHGDTVKVVDQSANSNGMQFYATSARTGKGPDIAYGIAHDNNGQFVQQGLVEPLPKGIFNPNDYTKTEADAVTVNGKAYSMPVGVETTALYYNTDKIKTAPTTWDEFVQDANQNGFGFEFTNLYHNYAFIGGLGGYVFKNNKGTLDPKDIGLGNDGAVQALSLLHDMNAKYHWMTPDVTDAIAKAQFSSGKIGMYISGPWNIPDFKKANIHYAVAPLPTLSNGQPATPFMGIKTAFVNARSPQNLRPAEWSLLQAITNATQQEELFKETQQIPTLVKVQNESAVQNNPDIKAFADQVKTAVPMPNIPQMQAVWGAMSVIKNVISGKISPEKGAEDFVNNTKKGIQVQGS</sequence>
<keyword evidence="7" id="KW-1185">Reference proteome</keyword>
<evidence type="ECO:0000313" key="7">
    <source>
        <dbReference type="Proteomes" id="UP001224122"/>
    </source>
</evidence>
<dbReference type="PANTHER" id="PTHR30061">
    <property type="entry name" value="MALTOSE-BINDING PERIPLASMIC PROTEIN"/>
    <property type="match status" value="1"/>
</dbReference>
<keyword evidence="4" id="KW-0732">Signal</keyword>
<evidence type="ECO:0000313" key="6">
    <source>
        <dbReference type="EMBL" id="MDQ0202063.1"/>
    </source>
</evidence>
<evidence type="ECO:0000256" key="5">
    <source>
        <dbReference type="RuleBase" id="RU365005"/>
    </source>
</evidence>
<evidence type="ECO:0000256" key="2">
    <source>
        <dbReference type="ARBA" id="ARBA00022448"/>
    </source>
</evidence>
<comment type="caution">
    <text evidence="6">The sequence shown here is derived from an EMBL/GenBank/DDBJ whole genome shotgun (WGS) entry which is preliminary data.</text>
</comment>
<organism evidence="6 7">
    <name type="scientific">Neobacillus ginsengisoli</name>
    <dbReference type="NCBI Taxonomy" id="904295"/>
    <lineage>
        <taxon>Bacteria</taxon>
        <taxon>Bacillati</taxon>
        <taxon>Bacillota</taxon>
        <taxon>Bacilli</taxon>
        <taxon>Bacillales</taxon>
        <taxon>Bacillaceae</taxon>
        <taxon>Neobacillus</taxon>
    </lineage>
</organism>
<dbReference type="PROSITE" id="PS51257">
    <property type="entry name" value="PROKAR_LIPOPROTEIN"/>
    <property type="match status" value="1"/>
</dbReference>
<keyword evidence="5" id="KW-0472">Membrane</keyword>
<accession>A0ABT9Y352</accession>
<dbReference type="RefSeq" id="WP_307413914.1">
    <property type="nucleotide sequence ID" value="NZ_JAUSTW010000016.1"/>
</dbReference>
<name>A0ABT9Y352_9BACI</name>
<dbReference type="PANTHER" id="PTHR30061:SF50">
    <property type="entry name" value="MALTOSE_MALTODEXTRIN-BINDING PERIPLASMIC PROTEIN"/>
    <property type="match status" value="1"/>
</dbReference>
<dbReference type="Proteomes" id="UP001224122">
    <property type="component" value="Unassembled WGS sequence"/>
</dbReference>
<keyword evidence="5" id="KW-0449">Lipoprotein</keyword>
<dbReference type="SUPFAM" id="SSF53850">
    <property type="entry name" value="Periplasmic binding protein-like II"/>
    <property type="match status" value="1"/>
</dbReference>
<evidence type="ECO:0000256" key="1">
    <source>
        <dbReference type="ARBA" id="ARBA00008520"/>
    </source>
</evidence>
<keyword evidence="2 5" id="KW-0813">Transport</keyword>
<evidence type="ECO:0000256" key="3">
    <source>
        <dbReference type="ARBA" id="ARBA00022597"/>
    </source>
</evidence>
<reference evidence="6 7" key="1">
    <citation type="submission" date="2023-07" db="EMBL/GenBank/DDBJ databases">
        <title>Genomic Encyclopedia of Type Strains, Phase IV (KMG-IV): sequencing the most valuable type-strain genomes for metagenomic binning, comparative biology and taxonomic classification.</title>
        <authorList>
            <person name="Goeker M."/>
        </authorList>
    </citation>
    <scope>NUCLEOTIDE SEQUENCE [LARGE SCALE GENOMIC DNA]</scope>
    <source>
        <strain evidence="6 7">DSM 27594</strain>
    </source>
</reference>
<evidence type="ECO:0000256" key="4">
    <source>
        <dbReference type="ARBA" id="ARBA00022729"/>
    </source>
</evidence>
<comment type="similarity">
    <text evidence="1 5">Belongs to the bacterial solute-binding protein 1 family.</text>
</comment>
<gene>
    <name evidence="6" type="ORF">J2S10_005292</name>
</gene>
<keyword evidence="3 5" id="KW-0762">Sugar transport</keyword>
<dbReference type="Gene3D" id="3.40.190.10">
    <property type="entry name" value="Periplasmic binding protein-like II"/>
    <property type="match status" value="2"/>
</dbReference>
<comment type="subcellular location">
    <subcellularLocation>
        <location evidence="5">Cell membrane</location>
        <topology evidence="5">Lipid-anchor</topology>
    </subcellularLocation>
</comment>
<keyword evidence="5" id="KW-1003">Cell membrane</keyword>
<proteinExistence type="inferred from homology"/>
<dbReference type="InterPro" id="IPR006060">
    <property type="entry name" value="Maltose/Cyclodextrin-bd"/>
</dbReference>
<dbReference type="InterPro" id="IPR006059">
    <property type="entry name" value="SBP"/>
</dbReference>
<dbReference type="Pfam" id="PF13416">
    <property type="entry name" value="SBP_bac_8"/>
    <property type="match status" value="1"/>
</dbReference>
<protein>
    <recommendedName>
        <fullName evidence="5">Maltodextrin-binding protein</fullName>
    </recommendedName>
</protein>
<dbReference type="PRINTS" id="PR00181">
    <property type="entry name" value="MALTOSEBP"/>
</dbReference>